<name>A0A2M6W184_9BACT</name>
<dbReference type="AlphaFoldDB" id="A0A2M6W184"/>
<accession>A0A2M6W184</accession>
<reference evidence="2" key="1">
    <citation type="submission" date="2017-09" db="EMBL/GenBank/DDBJ databases">
        <title>Depth-based differentiation of microbial function through sediment-hosted aquifers and enrichment of novel symbionts in the deep terrestrial subsurface.</title>
        <authorList>
            <person name="Probst A.J."/>
            <person name="Ladd B."/>
            <person name="Jarett J.K."/>
            <person name="Geller-Mcgrath D.E."/>
            <person name="Sieber C.M.K."/>
            <person name="Emerson J.B."/>
            <person name="Anantharaman K."/>
            <person name="Thomas B.C."/>
            <person name="Malmstrom R."/>
            <person name="Stieglmeier M."/>
            <person name="Klingl A."/>
            <person name="Woyke T."/>
            <person name="Ryan C.M."/>
            <person name="Banfield J.F."/>
        </authorList>
    </citation>
    <scope>NUCLEOTIDE SEQUENCE [LARGE SCALE GENOMIC DNA]</scope>
</reference>
<organism evidence="1 2">
    <name type="scientific">Candidatus Magasanikbacteria bacterium CG10_big_fil_rev_8_21_14_0_10_43_6</name>
    <dbReference type="NCBI Taxonomy" id="1974650"/>
    <lineage>
        <taxon>Bacteria</taxon>
        <taxon>Candidatus Magasanikiibacteriota</taxon>
    </lineage>
</organism>
<comment type="caution">
    <text evidence="1">The sequence shown here is derived from an EMBL/GenBank/DDBJ whole genome shotgun (WGS) entry which is preliminary data.</text>
</comment>
<feature type="non-terminal residue" evidence="1">
    <location>
        <position position="1"/>
    </location>
</feature>
<evidence type="ECO:0000313" key="2">
    <source>
        <dbReference type="Proteomes" id="UP000229362"/>
    </source>
</evidence>
<sequence>TVRQTDWSGGGGQALFVNQTQYWQDDGGVTLNAPAGDMTLKELGGLYVGDAVLESSTIDLGVPANFVNIVWEPIAQPVESGPNAVRFQLASSNTSTPEIWEYLGPDGTPNTYYNASNMVIHDAHSDDQFFRYKTLLHTDTPTTTPTLSDISFTYTTSCTPPGQSYFGGLQNEEFTVAVTREGYQPGNEAITVDGDMILSISLEAE</sequence>
<gene>
    <name evidence="1" type="ORF">COU33_02550</name>
</gene>
<evidence type="ECO:0000313" key="1">
    <source>
        <dbReference type="EMBL" id="PIT86538.1"/>
    </source>
</evidence>
<dbReference type="Proteomes" id="UP000229362">
    <property type="component" value="Unassembled WGS sequence"/>
</dbReference>
<dbReference type="EMBL" id="PFBZ01000111">
    <property type="protein sequence ID" value="PIT86538.1"/>
    <property type="molecule type" value="Genomic_DNA"/>
</dbReference>
<protein>
    <submittedName>
        <fullName evidence="1">Uncharacterized protein</fullName>
    </submittedName>
</protein>
<proteinExistence type="predicted"/>